<name>A0A3S9A6N6_9BACL</name>
<dbReference type="PANTHER" id="PTHR43479">
    <property type="entry name" value="ACREF/ENVCD OPERON REPRESSOR-RELATED"/>
    <property type="match status" value="1"/>
</dbReference>
<feature type="domain" description="HTH tetR-type" evidence="3">
    <location>
        <begin position="1"/>
        <end position="61"/>
    </location>
</feature>
<protein>
    <submittedName>
        <fullName evidence="4">TetR/AcrR family transcriptional regulator</fullName>
    </submittedName>
</protein>
<dbReference type="EMBL" id="CP034437">
    <property type="protein sequence ID" value="AZN41402.1"/>
    <property type="molecule type" value="Genomic_DNA"/>
</dbReference>
<evidence type="ECO:0000256" key="2">
    <source>
        <dbReference type="PROSITE-ProRule" id="PRU00335"/>
    </source>
</evidence>
<dbReference type="PROSITE" id="PS50977">
    <property type="entry name" value="HTH_TETR_2"/>
    <property type="match status" value="1"/>
</dbReference>
<organism evidence="4 5">
    <name type="scientific">Paenibacillus albus</name>
    <dbReference type="NCBI Taxonomy" id="2495582"/>
    <lineage>
        <taxon>Bacteria</taxon>
        <taxon>Bacillati</taxon>
        <taxon>Bacillota</taxon>
        <taxon>Bacilli</taxon>
        <taxon>Bacillales</taxon>
        <taxon>Paenibacillaceae</taxon>
        <taxon>Paenibacillus</taxon>
    </lineage>
</organism>
<proteinExistence type="predicted"/>
<dbReference type="KEGG" id="palb:EJC50_18275"/>
<dbReference type="GO" id="GO:0003677">
    <property type="term" value="F:DNA binding"/>
    <property type="evidence" value="ECO:0007669"/>
    <property type="project" value="UniProtKB-UniRule"/>
</dbReference>
<accession>A0A3S9A6N6</accession>
<dbReference type="InterPro" id="IPR050624">
    <property type="entry name" value="HTH-type_Tx_Regulator"/>
</dbReference>
<dbReference type="Pfam" id="PF00440">
    <property type="entry name" value="TetR_N"/>
    <property type="match status" value="1"/>
</dbReference>
<dbReference type="Gene3D" id="1.10.357.10">
    <property type="entry name" value="Tetracycline Repressor, domain 2"/>
    <property type="match status" value="1"/>
</dbReference>
<dbReference type="InterPro" id="IPR001647">
    <property type="entry name" value="HTH_TetR"/>
</dbReference>
<dbReference type="Proteomes" id="UP000272528">
    <property type="component" value="Chromosome"/>
</dbReference>
<dbReference type="OrthoDB" id="6430772at2"/>
<dbReference type="PANTHER" id="PTHR43479:SF11">
    <property type="entry name" value="ACREF_ENVCD OPERON REPRESSOR-RELATED"/>
    <property type="match status" value="1"/>
</dbReference>
<dbReference type="AlphaFoldDB" id="A0A3S9A6N6"/>
<feature type="DNA-binding region" description="H-T-H motif" evidence="2">
    <location>
        <begin position="24"/>
        <end position="43"/>
    </location>
</feature>
<dbReference type="InterPro" id="IPR009057">
    <property type="entry name" value="Homeodomain-like_sf"/>
</dbReference>
<dbReference type="Pfam" id="PF16295">
    <property type="entry name" value="TetR_C_10"/>
    <property type="match status" value="1"/>
</dbReference>
<dbReference type="SUPFAM" id="SSF48498">
    <property type="entry name" value="Tetracyclin repressor-like, C-terminal domain"/>
    <property type="match status" value="1"/>
</dbReference>
<evidence type="ECO:0000256" key="1">
    <source>
        <dbReference type="ARBA" id="ARBA00023125"/>
    </source>
</evidence>
<keyword evidence="1 2" id="KW-0238">DNA-binding</keyword>
<dbReference type="InterPro" id="IPR036271">
    <property type="entry name" value="Tet_transcr_reg_TetR-rel_C_sf"/>
</dbReference>
<gene>
    <name evidence="4" type="ORF">EJC50_18275</name>
</gene>
<dbReference type="SUPFAM" id="SSF46689">
    <property type="entry name" value="Homeodomain-like"/>
    <property type="match status" value="1"/>
</dbReference>
<evidence type="ECO:0000259" key="3">
    <source>
        <dbReference type="PROSITE" id="PS50977"/>
    </source>
</evidence>
<sequence length="187" mass="21755">MSKKQDIMTATLDLIHEEGLQSVTFAKLFKRANVGSGTIYNYFANKEDLVNEVYKESRNQMGEYLLQGYDAEASLYERFKCLQMNRLRFGMHFPKRFLFIDSYSFSPYIARELRSAEDSYNSSQVVQDLIIEGQRQGVIKEMDSHLCHQLVHGIISSILKGYYVEKYPLNELQIQQIIEASWKAILV</sequence>
<evidence type="ECO:0000313" key="4">
    <source>
        <dbReference type="EMBL" id="AZN41402.1"/>
    </source>
</evidence>
<keyword evidence="5" id="KW-1185">Reference proteome</keyword>
<reference evidence="5" key="1">
    <citation type="submission" date="2018-12" db="EMBL/GenBank/DDBJ databases">
        <title>Genome sequence of Peanibacillus sp.</title>
        <authorList>
            <person name="Subramani G."/>
            <person name="Srinivasan S."/>
            <person name="Kim M.K."/>
        </authorList>
    </citation>
    <scope>NUCLEOTIDE SEQUENCE [LARGE SCALE GENOMIC DNA]</scope>
    <source>
        <strain evidence="5">18JY67-1</strain>
    </source>
</reference>
<evidence type="ECO:0000313" key="5">
    <source>
        <dbReference type="Proteomes" id="UP000272528"/>
    </source>
</evidence>
<dbReference type="InterPro" id="IPR032551">
    <property type="entry name" value="BscR_C"/>
</dbReference>
<dbReference type="PRINTS" id="PR00455">
    <property type="entry name" value="HTHTETR"/>
</dbReference>
<dbReference type="RefSeq" id="WP_126017109.1">
    <property type="nucleotide sequence ID" value="NZ_CP034437.1"/>
</dbReference>